<feature type="coiled-coil region" evidence="1">
    <location>
        <begin position="250"/>
        <end position="376"/>
    </location>
</feature>
<dbReference type="InterPro" id="IPR031809">
    <property type="entry name" value="CCDC158"/>
</dbReference>
<feature type="coiled-coil region" evidence="1">
    <location>
        <begin position="443"/>
        <end position="555"/>
    </location>
</feature>
<evidence type="ECO:0000256" key="1">
    <source>
        <dbReference type="SAM" id="Coils"/>
    </source>
</evidence>
<feature type="region of interest" description="Disordered" evidence="2">
    <location>
        <begin position="161"/>
        <end position="204"/>
    </location>
</feature>
<feature type="compositionally biased region" description="Low complexity" evidence="2">
    <location>
        <begin position="1231"/>
        <end position="1243"/>
    </location>
</feature>
<reference evidence="3" key="2">
    <citation type="submission" date="2025-08" db="UniProtKB">
        <authorList>
            <consortium name="Ensembl"/>
        </authorList>
    </citation>
    <scope>IDENTIFICATION</scope>
</reference>
<feature type="region of interest" description="Disordered" evidence="2">
    <location>
        <begin position="1184"/>
        <end position="1203"/>
    </location>
</feature>
<feature type="compositionally biased region" description="Basic and acidic residues" evidence="2">
    <location>
        <begin position="1194"/>
        <end position="1203"/>
    </location>
</feature>
<reference evidence="3 4" key="1">
    <citation type="journal article" date="2019" name="Proc. Natl. Acad. Sci. U.S.A.">
        <title>Regulatory changes in pterin and carotenoid genes underlie balanced color polymorphisms in the wall lizard.</title>
        <authorList>
            <person name="Andrade P."/>
            <person name="Pinho C."/>
            <person name="Perez I de Lanuza G."/>
            <person name="Afonso S."/>
            <person name="Brejcha J."/>
            <person name="Rubin C.J."/>
            <person name="Wallerman O."/>
            <person name="Pereira P."/>
            <person name="Sabatino S.J."/>
            <person name="Bellati A."/>
            <person name="Pellitteri-Rosa D."/>
            <person name="Bosakova Z."/>
            <person name="Bunikis I."/>
            <person name="Carretero M.A."/>
            <person name="Feiner N."/>
            <person name="Marsik P."/>
            <person name="Pauperio F."/>
            <person name="Salvi D."/>
            <person name="Soler L."/>
            <person name="While G.M."/>
            <person name="Uller T."/>
            <person name="Font E."/>
            <person name="Andersson L."/>
            <person name="Carneiro M."/>
        </authorList>
    </citation>
    <scope>NUCLEOTIDE SEQUENCE</scope>
</reference>
<sequence>MHEQKPSSGETKHQKWHSLVPTHAHSSYYQRWSLLPRLFHTPPASSGGRAADSQRFCTSGVLFGIQLWPVCRVQKKEGSMNCRAALREKQCGPFSPCVCRARSSSRKAVQHNSWPNKRFHTSQKTARHKPRRCRSQREALQRQTQETLKLQEEATKFSVESLTRQGCSSPSNLLTSSGTSSAYKSNPNAPSSRLGTLMEGSTSSISSTAPAAAAAVATSSSPPKIVYTKYELDIDMETSKRPKKCPGKGKESIESILEEYSQQVRDLQKKLNEATEQHEQQKLTLRQTIIELQTNLREVTREKESITDLRRKESQTQEDLNCKLKATINELQTANHLQEEMLKEANNQTEHLKKMVQGHEDILQELRNVLLAYEESSGKKIFDQESIANLHACNLPRAFSKVLRDLDTEISLLKARLTPMEEQVDMVRRESQCKTEALLQQQQESVERLISAHEQELEAVNEKLNSSRSHASNIESQLEIIQEQASNQNSLYRRQISQLESTVSSLRSELRESRRMAQDKIEELEKQLHLVHSEMAEAQNERDQYSQETGNLDDQVQQLVSELHKKDMELNLEKEQNKRLWDRDTGSSITIDHLRRELDNKNMELQRMESVVSSMKMESQGQMERQMSAIKEKNESIERMASMASQQESTKEMLRKVVEELTEKKVSLDAAEKHVAELTACLQEKEKVIEATNEEIQKLRGRVDGKLQELQVLKSESDHMRSVRSDCDSLRLQVVEKEKVIEILRKQVENMTQIVGQHSRTAGSMEMEKCQLAKEVNDKKMELHELKILLDKKDIQVRELEARLSEMELEKVKLMNASSERLRALKEVSMEKEELMSEVKSSRIELATLADELENMKSSYRDKSEEMETTVGKLRVQLKSAQIELEQTRATVKTMEGSDGHAMKVAMGMQKQITAKRGQIDALQSKIKFLEEAMTNATKEKHYLKEERNKLSQELSCVASLNNKMAGELEVLKSQDKRLREKLATMEAALDKASMQFAECQCIMQRQEQEAMRFKLQHTLDVKELQGPGYLLGSSSARPRLSSLPHSHSSSAPASQAFAGHIIPSRASKDDPLRDLKQLLQELRCTIDEIPSTILPRRESDSEPDSILEGASNLLDLASRDCIGRRSHETYSRETAVRDMPSDVSMGQDSFSREPLTLHATDLEDSDATLPFTSSVSKGIFSSTPRFTSSNKLSPEERYKDRSPVHSLLTAHLDDLKVTPATCSERRSSLKKSSSPEATSSSACRSISFGTSSIQAGEANGNACRKLQNKMESLQNLVETLQLKNQAMSTMIRCQEKKIEKAKEKEKKLSK</sequence>
<feature type="coiled-coil region" evidence="1">
    <location>
        <begin position="591"/>
        <end position="618"/>
    </location>
</feature>
<dbReference type="Proteomes" id="UP000472272">
    <property type="component" value="Chromosome 9"/>
</dbReference>
<feature type="region of interest" description="Disordered" evidence="2">
    <location>
        <begin position="1222"/>
        <end position="1243"/>
    </location>
</feature>
<dbReference type="RefSeq" id="XP_028599764.1">
    <property type="nucleotide sequence ID" value="XM_028743931.1"/>
</dbReference>
<evidence type="ECO:0000313" key="4">
    <source>
        <dbReference type="Proteomes" id="UP000472272"/>
    </source>
</evidence>
<evidence type="ECO:0000313" key="3">
    <source>
        <dbReference type="Ensembl" id="ENSPMRP00000013469.1"/>
    </source>
</evidence>
<protein>
    <submittedName>
        <fullName evidence="3">Coiled-coil domain containing 158</fullName>
    </submittedName>
</protein>
<organism evidence="3 4">
    <name type="scientific">Podarcis muralis</name>
    <name type="common">Wall lizard</name>
    <name type="synonym">Lacerta muralis</name>
    <dbReference type="NCBI Taxonomy" id="64176"/>
    <lineage>
        <taxon>Eukaryota</taxon>
        <taxon>Metazoa</taxon>
        <taxon>Chordata</taxon>
        <taxon>Craniata</taxon>
        <taxon>Vertebrata</taxon>
        <taxon>Euteleostomi</taxon>
        <taxon>Lepidosauria</taxon>
        <taxon>Squamata</taxon>
        <taxon>Bifurcata</taxon>
        <taxon>Unidentata</taxon>
        <taxon>Episquamata</taxon>
        <taxon>Laterata</taxon>
        <taxon>Lacertibaenia</taxon>
        <taxon>Lacertidae</taxon>
        <taxon>Podarcis</taxon>
    </lineage>
</organism>
<dbReference type="Pfam" id="PF15921">
    <property type="entry name" value="CCDC158"/>
    <property type="match status" value="1"/>
</dbReference>
<dbReference type="Ensembl" id="ENSPMRT00000014383.1">
    <property type="protein sequence ID" value="ENSPMRP00000013469.1"/>
    <property type="gene ID" value="ENSPMRG00000008987.1"/>
</dbReference>
<accession>A0A670IPM2</accession>
<evidence type="ECO:0000256" key="2">
    <source>
        <dbReference type="SAM" id="MobiDB-lite"/>
    </source>
</evidence>
<dbReference type="GeneTree" id="ENSGT00390000013339"/>
<feature type="coiled-coil region" evidence="1">
    <location>
        <begin position="1264"/>
        <end position="1305"/>
    </location>
</feature>
<dbReference type="PANTHER" id="PTHR47615">
    <property type="entry name" value="COILED-COIL DOMAIN-CONTAINING PROTEIN 158"/>
    <property type="match status" value="1"/>
</dbReference>
<feature type="coiled-coil region" evidence="1">
    <location>
        <begin position="644"/>
        <end position="754"/>
    </location>
</feature>
<feature type="coiled-coil region" evidence="1">
    <location>
        <begin position="783"/>
        <end position="996"/>
    </location>
</feature>
<dbReference type="OMA" id="CIIQCQE"/>
<dbReference type="CTD" id="339965"/>
<reference evidence="3" key="3">
    <citation type="submission" date="2025-09" db="UniProtKB">
        <authorList>
            <consortium name="Ensembl"/>
        </authorList>
    </citation>
    <scope>IDENTIFICATION</scope>
</reference>
<feature type="compositionally biased region" description="Polar residues" evidence="2">
    <location>
        <begin position="1184"/>
        <end position="1193"/>
    </location>
</feature>
<keyword evidence="4" id="KW-1185">Reference proteome</keyword>
<feature type="region of interest" description="Disordered" evidence="2">
    <location>
        <begin position="1034"/>
        <end position="1056"/>
    </location>
</feature>
<dbReference type="PANTHER" id="PTHR47615:SF1">
    <property type="entry name" value="COILED-COIL DOMAIN-CONTAINING PROTEIN 158"/>
    <property type="match status" value="1"/>
</dbReference>
<name>A0A670IPM2_PODMU</name>
<proteinExistence type="predicted"/>
<feature type="compositionally biased region" description="Polar residues" evidence="2">
    <location>
        <begin position="161"/>
        <end position="194"/>
    </location>
</feature>
<feature type="region of interest" description="Disordered" evidence="2">
    <location>
        <begin position="109"/>
        <end position="139"/>
    </location>
</feature>
<feature type="compositionally biased region" description="Basic residues" evidence="2">
    <location>
        <begin position="117"/>
        <end position="134"/>
    </location>
</feature>
<keyword evidence="1" id="KW-0175">Coiled coil</keyword>
<dbReference type="GeneID" id="114604107"/>
<feature type="compositionally biased region" description="Low complexity" evidence="2">
    <location>
        <begin position="1034"/>
        <end position="1055"/>
    </location>
</feature>
<gene>
    <name evidence="3" type="primary">CCDC158</name>
</gene>